<dbReference type="PROSITE" id="PS00356">
    <property type="entry name" value="HTH_LACI_1"/>
    <property type="match status" value="1"/>
</dbReference>
<dbReference type="GO" id="GO:0003677">
    <property type="term" value="F:DNA binding"/>
    <property type="evidence" value="ECO:0007669"/>
    <property type="project" value="UniProtKB-KW"/>
</dbReference>
<dbReference type="CDD" id="cd01392">
    <property type="entry name" value="HTH_LacI"/>
    <property type="match status" value="1"/>
</dbReference>
<comment type="caution">
    <text evidence="5">The sequence shown here is derived from an EMBL/GenBank/DDBJ whole genome shotgun (WGS) entry which is preliminary data.</text>
</comment>
<name>A0ABP6T2S7_9ACTN</name>
<keyword evidence="2 5" id="KW-0238">DNA-binding</keyword>
<evidence type="ECO:0000313" key="5">
    <source>
        <dbReference type="EMBL" id="GAA3391695.1"/>
    </source>
</evidence>
<dbReference type="RefSeq" id="WP_345730696.1">
    <property type="nucleotide sequence ID" value="NZ_BAAAYN010000034.1"/>
</dbReference>
<dbReference type="CDD" id="cd06267">
    <property type="entry name" value="PBP1_LacI_sugar_binding-like"/>
    <property type="match status" value="1"/>
</dbReference>
<evidence type="ECO:0000256" key="1">
    <source>
        <dbReference type="ARBA" id="ARBA00023015"/>
    </source>
</evidence>
<keyword evidence="1" id="KW-0805">Transcription regulation</keyword>
<keyword evidence="6" id="KW-1185">Reference proteome</keyword>
<dbReference type="PANTHER" id="PTHR30146">
    <property type="entry name" value="LACI-RELATED TRANSCRIPTIONAL REPRESSOR"/>
    <property type="match status" value="1"/>
</dbReference>
<dbReference type="Proteomes" id="UP001501676">
    <property type="component" value="Unassembled WGS sequence"/>
</dbReference>
<dbReference type="GO" id="GO:0016740">
    <property type="term" value="F:transferase activity"/>
    <property type="evidence" value="ECO:0007669"/>
    <property type="project" value="UniProtKB-KW"/>
</dbReference>
<keyword evidence="3" id="KW-0804">Transcription</keyword>
<dbReference type="PROSITE" id="PS50932">
    <property type="entry name" value="HTH_LACI_2"/>
    <property type="match status" value="1"/>
</dbReference>
<organism evidence="5 6">
    <name type="scientific">Cryptosporangium minutisporangium</name>
    <dbReference type="NCBI Taxonomy" id="113569"/>
    <lineage>
        <taxon>Bacteria</taxon>
        <taxon>Bacillati</taxon>
        <taxon>Actinomycetota</taxon>
        <taxon>Actinomycetes</taxon>
        <taxon>Cryptosporangiales</taxon>
        <taxon>Cryptosporangiaceae</taxon>
        <taxon>Cryptosporangium</taxon>
    </lineage>
</organism>
<keyword evidence="5" id="KW-0808">Transferase</keyword>
<gene>
    <name evidence="5" type="ORF">GCM10020369_50600</name>
</gene>
<accession>A0ABP6T2S7</accession>
<dbReference type="SUPFAM" id="SSF47413">
    <property type="entry name" value="lambda repressor-like DNA-binding domains"/>
    <property type="match status" value="1"/>
</dbReference>
<dbReference type="Gene3D" id="1.10.260.40">
    <property type="entry name" value="lambda repressor-like DNA-binding domains"/>
    <property type="match status" value="1"/>
</dbReference>
<dbReference type="SMART" id="SM00354">
    <property type="entry name" value="HTH_LACI"/>
    <property type="match status" value="1"/>
</dbReference>
<dbReference type="EMBL" id="BAAAYN010000034">
    <property type="protein sequence ID" value="GAA3391695.1"/>
    <property type="molecule type" value="Genomic_DNA"/>
</dbReference>
<evidence type="ECO:0000259" key="4">
    <source>
        <dbReference type="PROSITE" id="PS50932"/>
    </source>
</evidence>
<proteinExistence type="predicted"/>
<feature type="domain" description="HTH lacI-type" evidence="4">
    <location>
        <begin position="3"/>
        <end position="57"/>
    </location>
</feature>
<reference evidence="6" key="1">
    <citation type="journal article" date="2019" name="Int. J. Syst. Evol. Microbiol.">
        <title>The Global Catalogue of Microorganisms (GCM) 10K type strain sequencing project: providing services to taxonomists for standard genome sequencing and annotation.</title>
        <authorList>
            <consortium name="The Broad Institute Genomics Platform"/>
            <consortium name="The Broad Institute Genome Sequencing Center for Infectious Disease"/>
            <person name="Wu L."/>
            <person name="Ma J."/>
        </authorList>
    </citation>
    <scope>NUCLEOTIDE SEQUENCE [LARGE SCALE GENOMIC DNA]</scope>
    <source>
        <strain evidence="6">JCM 9458</strain>
    </source>
</reference>
<dbReference type="InterPro" id="IPR028082">
    <property type="entry name" value="Peripla_BP_I"/>
</dbReference>
<dbReference type="Pfam" id="PF00356">
    <property type="entry name" value="LacI"/>
    <property type="match status" value="1"/>
</dbReference>
<dbReference type="Gene3D" id="3.40.50.2300">
    <property type="match status" value="2"/>
</dbReference>
<dbReference type="Pfam" id="PF13377">
    <property type="entry name" value="Peripla_BP_3"/>
    <property type="match status" value="1"/>
</dbReference>
<dbReference type="InterPro" id="IPR046335">
    <property type="entry name" value="LacI/GalR-like_sensor"/>
</dbReference>
<dbReference type="InterPro" id="IPR000843">
    <property type="entry name" value="HTH_LacI"/>
</dbReference>
<protein>
    <submittedName>
        <fullName evidence="5">LacI family DNA-binding transcriptional regulator</fullName>
    </submittedName>
</protein>
<dbReference type="SUPFAM" id="SSF53822">
    <property type="entry name" value="Periplasmic binding protein-like I"/>
    <property type="match status" value="1"/>
</dbReference>
<evidence type="ECO:0000256" key="2">
    <source>
        <dbReference type="ARBA" id="ARBA00023125"/>
    </source>
</evidence>
<evidence type="ECO:0000313" key="6">
    <source>
        <dbReference type="Proteomes" id="UP001501676"/>
    </source>
</evidence>
<dbReference type="InterPro" id="IPR010982">
    <property type="entry name" value="Lambda_DNA-bd_dom_sf"/>
</dbReference>
<dbReference type="PANTHER" id="PTHR30146:SF138">
    <property type="entry name" value="TRANSCRIPTIONAL REGULATORY PROTEIN"/>
    <property type="match status" value="1"/>
</dbReference>
<sequence length="331" mass="34804">MAVTLADVARAAEVSTSTVSRALTQPERVDERTRARILDTARRLGYRPNRAARSLITGRTGNLGVIVPDLTNPFFPDVVAGIQARAHQRALTTLLADTGDDPDAERDLIATLAPQVDGLVLCGARLPVDDLADAVSGSAVVLVNRSEPGLASVAVDNAGGARQAVEHLHALGHRRIGLVAGPATSHSARERSDGARRAAAALGVDLVEVGTVAPTFDGGRGVADAVLRADVSAVVAYNDAITIGLLHRLHGYGVRIPAELSVVGFDDIQIAQMAHPPLTTVRFPRREAGRLAVDRLLDLLAGERDPGDEPEPLPTELVVRASTAVHRSRTT</sequence>
<evidence type="ECO:0000256" key="3">
    <source>
        <dbReference type="ARBA" id="ARBA00023163"/>
    </source>
</evidence>